<organism evidence="1 2">
    <name type="scientific">Luteimonas deserti</name>
    <dbReference type="NCBI Taxonomy" id="2752306"/>
    <lineage>
        <taxon>Bacteria</taxon>
        <taxon>Pseudomonadati</taxon>
        <taxon>Pseudomonadota</taxon>
        <taxon>Gammaproteobacteria</taxon>
        <taxon>Lysobacterales</taxon>
        <taxon>Lysobacteraceae</taxon>
        <taxon>Luteimonas</taxon>
    </lineage>
</organism>
<protein>
    <submittedName>
        <fullName evidence="1">Uncharacterized protein</fullName>
    </submittedName>
</protein>
<gene>
    <name evidence="1" type="ORF">H0E82_16250</name>
</gene>
<accession>A0A7Z0QUY9</accession>
<evidence type="ECO:0000313" key="2">
    <source>
        <dbReference type="Proteomes" id="UP000589896"/>
    </source>
</evidence>
<comment type="caution">
    <text evidence="1">The sequence shown here is derived from an EMBL/GenBank/DDBJ whole genome shotgun (WGS) entry which is preliminary data.</text>
</comment>
<dbReference type="RefSeq" id="WP_180546483.1">
    <property type="nucleotide sequence ID" value="NZ_JACCJZ010000020.1"/>
</dbReference>
<dbReference type="EMBL" id="JACCJZ010000020">
    <property type="protein sequence ID" value="NYZ64290.1"/>
    <property type="molecule type" value="Genomic_DNA"/>
</dbReference>
<reference evidence="1 2" key="1">
    <citation type="submission" date="2020-07" db="EMBL/GenBank/DDBJ databases">
        <title>isolation of Luteimonas sp. SJ-16.</title>
        <authorList>
            <person name="Huang X.-X."/>
            <person name="Xu L."/>
            <person name="Sun J.-Q."/>
        </authorList>
    </citation>
    <scope>NUCLEOTIDE SEQUENCE [LARGE SCALE GENOMIC DNA]</scope>
    <source>
        <strain evidence="1 2">SJ-16</strain>
    </source>
</reference>
<dbReference type="AlphaFoldDB" id="A0A7Z0QUY9"/>
<evidence type="ECO:0000313" key="1">
    <source>
        <dbReference type="EMBL" id="NYZ64290.1"/>
    </source>
</evidence>
<dbReference type="Proteomes" id="UP000589896">
    <property type="component" value="Unassembled WGS sequence"/>
</dbReference>
<keyword evidence="2" id="KW-1185">Reference proteome</keyword>
<name>A0A7Z0QUY9_9GAMM</name>
<sequence>MGIVVLWAEQDHKKRAEELAKTYDAQTFDITSTQPVAVPGAETLVFWGHGDAYKFCSMDADGFLDTVVAWRKQNRKVRNVEMISCNLRHRMGTQPDSYTMKVLSKLKRKHADIRLKALPLAYSRMGVACENSILKWQPASKTWAYVGTPGKSDAYMWAVCKMLEDQMPPRGTHDGYVRAHGRLVNLRFAETHKFGRDDLGSIVMEPCMPNHMLCVANNAYFRTGSIGTLRSALVDLK</sequence>
<proteinExistence type="predicted"/>